<accession>A0A3L6PRM4</accession>
<dbReference type="InterPro" id="IPR032675">
    <property type="entry name" value="LRR_dom_sf"/>
</dbReference>
<evidence type="ECO:0000259" key="2">
    <source>
        <dbReference type="Pfam" id="PF23622"/>
    </source>
</evidence>
<comment type="caution">
    <text evidence="3">The sequence shown here is derived from an EMBL/GenBank/DDBJ whole genome shotgun (WGS) entry which is preliminary data.</text>
</comment>
<feature type="region of interest" description="Disordered" evidence="1">
    <location>
        <begin position="1"/>
        <end position="33"/>
    </location>
</feature>
<name>A0A3L6PRM4_PANMI</name>
<dbReference type="InterPro" id="IPR053772">
    <property type="entry name" value="At1g61320/At1g61330-like"/>
</dbReference>
<sequence length="595" mass="68030">MVAPFPGGLRTAKPCSSSWSSCPAAPEGGEGSGQVLVPDKAAPVHLGQAEGAVVHRPSFLGGRVPWEDPRQSWPTGEFPCPSQRRRFRGEVRRRSPGNDQEMAAEFATPAAEFQQVHVLHVCTISCRIKMEDDLMRRRKRRRHCYEKSIFRQRNAKVQFSEIPEDVLGTILSKLPQKEIVRTSVKWKHIWKVCPKLRFDGSTMCVEDVAGTQHYTQKFIDIVNGVLKQYSGKVVEELDVKFEFDATLAEHLDDWVNFALSSRAKNLALDLLPAKFGLHPDRYRFPLELFDGESIFRLQHLQLSFVSFESPSNFCGFPNLKKLDLHVLHVTRVDLQDMLSNCFNLEWLSIVRCHLDNAELKVVRPLPHLLYLHVAYCDISGIEFSVVNMQTFVYRGRWIPFHLGHALAVKDARLYFIGKMTLEFALNALPNLLPGVQNLILHSSLPLKTPRLQGNCSKFRQLKYLQLKFFVLVEDLSNLLWLASFLRAAPFIEKLEIHFSICAFPHCPELIRSLPRNTHDYLKNLTITGFAGCMGQVELLRHIVENAPNLEALTIDRVTHFGIDEEYERRSRSKALEIARRHLEGRTSENTKVSMM</sequence>
<evidence type="ECO:0000313" key="3">
    <source>
        <dbReference type="EMBL" id="RLM61849.1"/>
    </source>
</evidence>
<dbReference type="PANTHER" id="PTHR34145">
    <property type="entry name" value="OS02G0105600 PROTEIN"/>
    <property type="match status" value="1"/>
</dbReference>
<dbReference type="AlphaFoldDB" id="A0A3L6PRM4"/>
<evidence type="ECO:0000256" key="1">
    <source>
        <dbReference type="SAM" id="MobiDB-lite"/>
    </source>
</evidence>
<dbReference type="InterPro" id="IPR055357">
    <property type="entry name" value="LRR_At1g61320_AtMIF1"/>
</dbReference>
<keyword evidence="4" id="KW-1185">Reference proteome</keyword>
<dbReference type="Gene3D" id="3.80.10.10">
    <property type="entry name" value="Ribonuclease Inhibitor"/>
    <property type="match status" value="2"/>
</dbReference>
<reference evidence="4" key="1">
    <citation type="journal article" date="2019" name="Nat. Commun.">
        <title>The genome of broomcorn millet.</title>
        <authorList>
            <person name="Zou C."/>
            <person name="Miki D."/>
            <person name="Li D."/>
            <person name="Tang Q."/>
            <person name="Xiao L."/>
            <person name="Rajput S."/>
            <person name="Deng P."/>
            <person name="Jia W."/>
            <person name="Huang R."/>
            <person name="Zhang M."/>
            <person name="Sun Y."/>
            <person name="Hu J."/>
            <person name="Fu X."/>
            <person name="Schnable P.S."/>
            <person name="Li F."/>
            <person name="Zhang H."/>
            <person name="Feng B."/>
            <person name="Zhu X."/>
            <person name="Liu R."/>
            <person name="Schnable J.C."/>
            <person name="Zhu J.-K."/>
            <person name="Zhang H."/>
        </authorList>
    </citation>
    <scope>NUCLEOTIDE SEQUENCE [LARGE SCALE GENOMIC DNA]</scope>
</reference>
<organism evidence="3 4">
    <name type="scientific">Panicum miliaceum</name>
    <name type="common">Proso millet</name>
    <name type="synonym">Broomcorn millet</name>
    <dbReference type="NCBI Taxonomy" id="4540"/>
    <lineage>
        <taxon>Eukaryota</taxon>
        <taxon>Viridiplantae</taxon>
        <taxon>Streptophyta</taxon>
        <taxon>Embryophyta</taxon>
        <taxon>Tracheophyta</taxon>
        <taxon>Spermatophyta</taxon>
        <taxon>Magnoliopsida</taxon>
        <taxon>Liliopsida</taxon>
        <taxon>Poales</taxon>
        <taxon>Poaceae</taxon>
        <taxon>PACMAD clade</taxon>
        <taxon>Panicoideae</taxon>
        <taxon>Panicodae</taxon>
        <taxon>Paniceae</taxon>
        <taxon>Panicinae</taxon>
        <taxon>Panicum</taxon>
        <taxon>Panicum sect. Panicum</taxon>
    </lineage>
</organism>
<dbReference type="STRING" id="4540.A0A3L6PRM4"/>
<feature type="domain" description="At1g61320/AtMIF1 LRR" evidence="2">
    <location>
        <begin position="225"/>
        <end position="578"/>
    </location>
</feature>
<dbReference type="Proteomes" id="UP000275267">
    <property type="component" value="Unassembled WGS sequence"/>
</dbReference>
<dbReference type="Pfam" id="PF23622">
    <property type="entry name" value="LRR_At1g61320_AtMIF1"/>
    <property type="match status" value="1"/>
</dbReference>
<gene>
    <name evidence="3" type="ORF">C2845_PM14G13110</name>
</gene>
<proteinExistence type="predicted"/>
<dbReference type="OrthoDB" id="594804at2759"/>
<evidence type="ECO:0000313" key="4">
    <source>
        <dbReference type="Proteomes" id="UP000275267"/>
    </source>
</evidence>
<dbReference type="PANTHER" id="PTHR34145:SF57">
    <property type="entry name" value="F-BOX DOMAIN-CONTAINING PROTEIN"/>
    <property type="match status" value="1"/>
</dbReference>
<protein>
    <recommendedName>
        <fullName evidence="2">At1g61320/AtMIF1 LRR domain-containing protein</fullName>
    </recommendedName>
</protein>
<dbReference type="EMBL" id="PQIB02000016">
    <property type="protein sequence ID" value="RLM61849.1"/>
    <property type="molecule type" value="Genomic_DNA"/>
</dbReference>
<dbReference type="SUPFAM" id="SSF52047">
    <property type="entry name" value="RNI-like"/>
    <property type="match status" value="1"/>
</dbReference>
<feature type="compositionally biased region" description="Low complexity" evidence="1">
    <location>
        <begin position="14"/>
        <end position="26"/>
    </location>
</feature>